<dbReference type="InterPro" id="IPR051404">
    <property type="entry name" value="TA_system_antitoxin"/>
</dbReference>
<dbReference type="Pfam" id="PF15919">
    <property type="entry name" value="HicB_lk_antitox"/>
    <property type="match status" value="1"/>
</dbReference>
<dbReference type="InterPro" id="IPR035069">
    <property type="entry name" value="TTHA1013/TTHA0281-like"/>
</dbReference>
<evidence type="ECO:0000313" key="3">
    <source>
        <dbReference type="Proteomes" id="UP000278398"/>
    </source>
</evidence>
<evidence type="ECO:0000313" key="2">
    <source>
        <dbReference type="EMBL" id="RST84558.1"/>
    </source>
</evidence>
<evidence type="ECO:0000259" key="1">
    <source>
        <dbReference type="Pfam" id="PF15919"/>
    </source>
</evidence>
<dbReference type="PANTHER" id="PTHR34504">
    <property type="entry name" value="ANTITOXIN HICB"/>
    <property type="match status" value="1"/>
</dbReference>
<organism evidence="2 3">
    <name type="scientific">Aquibium carbonis</name>
    <dbReference type="NCBI Taxonomy" id="2495581"/>
    <lineage>
        <taxon>Bacteria</taxon>
        <taxon>Pseudomonadati</taxon>
        <taxon>Pseudomonadota</taxon>
        <taxon>Alphaproteobacteria</taxon>
        <taxon>Hyphomicrobiales</taxon>
        <taxon>Phyllobacteriaceae</taxon>
        <taxon>Aquibium</taxon>
    </lineage>
</organism>
<reference evidence="2 3" key="1">
    <citation type="submission" date="2018-12" db="EMBL/GenBank/DDBJ databases">
        <title>Mesorhizobium carbonis sp. nov., isolated from coal mine water.</title>
        <authorList>
            <person name="Xin W."/>
            <person name="Xu Z."/>
            <person name="Xiang F."/>
            <person name="Zhang J."/>
            <person name="Xi L."/>
            <person name="Liu J."/>
        </authorList>
    </citation>
    <scope>NUCLEOTIDE SEQUENCE [LARGE SCALE GENOMIC DNA]</scope>
    <source>
        <strain evidence="2 3">B2.3</strain>
    </source>
</reference>
<sequence>MFYRYFATLQDDPDGGIIVTFDDVPEAITAGETREEALSNAREALALALRGILQAGRSLPQPVSSAGVPVALDADVAAKLALISAFRDSGITKSELARQLGKSENEARRLLDPDHPSKIGPLQDALRALGMEIEVAVRRAA</sequence>
<comment type="caution">
    <text evidence="2">The sequence shown here is derived from an EMBL/GenBank/DDBJ whole genome shotgun (WGS) entry which is preliminary data.</text>
</comment>
<dbReference type="Gene3D" id="3.30.160.250">
    <property type="match status" value="1"/>
</dbReference>
<keyword evidence="3" id="KW-1185">Reference proteome</keyword>
<dbReference type="EMBL" id="RWKW01000088">
    <property type="protein sequence ID" value="RST84558.1"/>
    <property type="molecule type" value="Genomic_DNA"/>
</dbReference>
<accession>A0A429YSZ2</accession>
<proteinExistence type="predicted"/>
<dbReference type="SUPFAM" id="SSF143100">
    <property type="entry name" value="TTHA1013/TTHA0281-like"/>
    <property type="match status" value="1"/>
</dbReference>
<gene>
    <name evidence="2" type="ORF">EJC49_20155</name>
</gene>
<dbReference type="RefSeq" id="WP_126701731.1">
    <property type="nucleotide sequence ID" value="NZ_RWKW01000088.1"/>
</dbReference>
<dbReference type="InterPro" id="IPR031807">
    <property type="entry name" value="HicB-like"/>
</dbReference>
<name>A0A429YSZ2_9HYPH</name>
<dbReference type="OrthoDB" id="9807959at2"/>
<dbReference type="AlphaFoldDB" id="A0A429YSZ2"/>
<dbReference type="Proteomes" id="UP000278398">
    <property type="component" value="Unassembled WGS sequence"/>
</dbReference>
<protein>
    <submittedName>
        <fullName evidence="2">Type II toxin-antitoxin system HicB family antitoxin</fullName>
    </submittedName>
</protein>
<feature type="domain" description="HicB-like antitoxin of toxin-antitoxin system" evidence="1">
    <location>
        <begin position="6"/>
        <end position="64"/>
    </location>
</feature>
<dbReference type="PANTHER" id="PTHR34504:SF4">
    <property type="entry name" value="ANTITOXIN HICB"/>
    <property type="match status" value="1"/>
</dbReference>